<proteinExistence type="predicted"/>
<dbReference type="InterPro" id="IPR052462">
    <property type="entry name" value="SLIRP/GR-RBP-like"/>
</dbReference>
<organism evidence="5">
    <name type="scientific">Eremomyces bilateralis CBS 781.70</name>
    <dbReference type="NCBI Taxonomy" id="1392243"/>
    <lineage>
        <taxon>Eukaryota</taxon>
        <taxon>Fungi</taxon>
        <taxon>Dikarya</taxon>
        <taxon>Ascomycota</taxon>
        <taxon>Pezizomycotina</taxon>
        <taxon>Dothideomycetes</taxon>
        <taxon>Dothideomycetes incertae sedis</taxon>
        <taxon>Eremomycetales</taxon>
        <taxon>Eremomycetaceae</taxon>
        <taxon>Eremomyces</taxon>
    </lineage>
</organism>
<dbReference type="InterPro" id="IPR012677">
    <property type="entry name" value="Nucleotide-bd_a/b_plait_sf"/>
</dbReference>
<keyword evidence="1 2" id="KW-0694">RNA-binding</keyword>
<dbReference type="Proteomes" id="UP000504638">
    <property type="component" value="Unplaced"/>
</dbReference>
<dbReference type="PANTHER" id="PTHR48027">
    <property type="entry name" value="HETEROGENEOUS NUCLEAR RIBONUCLEOPROTEIN 87F-RELATED"/>
    <property type="match status" value="1"/>
</dbReference>
<dbReference type="GO" id="GO:0003723">
    <property type="term" value="F:RNA binding"/>
    <property type="evidence" value="ECO:0007669"/>
    <property type="project" value="UniProtKB-UniRule"/>
</dbReference>
<gene>
    <name evidence="5 7" type="ORF">P152DRAFT_404334</name>
</gene>
<sequence>SSLFIGNLSWNVDKEWVAREFEEFGTITGCRIITDKESGRSKGYGYVDFSTPEEARAAQEARHGYFLDGRDLRVDFATPRPERPQDSPAAFKDRANFRAQKFGDATSAPTKTLWVGNLPYGTDEDTIKAGFGEYGAISRVGLPRDRETNEIKGIAYVTYGEVEEAKAALEALNGTDFNGRALRLDFDKGRDDAEGGRGGFGGRGRGGFGDRGGRGGFGGGRGGFGDRGGRGGGRGFGDRGGRGGRGRGRGGPPNTTNRGGFGDFKGQKVSFDD</sequence>
<evidence type="ECO:0000256" key="1">
    <source>
        <dbReference type="ARBA" id="ARBA00022884"/>
    </source>
</evidence>
<evidence type="ECO:0000256" key="3">
    <source>
        <dbReference type="SAM" id="MobiDB-lite"/>
    </source>
</evidence>
<dbReference type="OrthoDB" id="439808at2759"/>
<reference evidence="7" key="3">
    <citation type="submission" date="2025-04" db="UniProtKB">
        <authorList>
            <consortium name="RefSeq"/>
        </authorList>
    </citation>
    <scope>IDENTIFICATION</scope>
    <source>
        <strain evidence="7">CBS 781.70</strain>
    </source>
</reference>
<feature type="compositionally biased region" description="Gly residues" evidence="3">
    <location>
        <begin position="196"/>
        <end position="235"/>
    </location>
</feature>
<dbReference type="RefSeq" id="XP_033530559.1">
    <property type="nucleotide sequence ID" value="XM_033676756.1"/>
</dbReference>
<accession>A0A6G1FT86</accession>
<dbReference type="SMART" id="SM00361">
    <property type="entry name" value="RRM_1"/>
    <property type="match status" value="2"/>
</dbReference>
<feature type="non-terminal residue" evidence="5">
    <location>
        <position position="1"/>
    </location>
</feature>
<feature type="domain" description="RRM" evidence="4">
    <location>
        <begin position="1"/>
        <end position="79"/>
    </location>
</feature>
<evidence type="ECO:0000313" key="7">
    <source>
        <dbReference type="RefSeq" id="XP_033530559.1"/>
    </source>
</evidence>
<dbReference type="Gene3D" id="3.30.70.330">
    <property type="match status" value="2"/>
</dbReference>
<feature type="region of interest" description="Disordered" evidence="3">
    <location>
        <begin position="188"/>
        <end position="273"/>
    </location>
</feature>
<feature type="domain" description="RRM" evidence="4">
    <location>
        <begin position="111"/>
        <end position="189"/>
    </location>
</feature>
<dbReference type="GeneID" id="54417326"/>
<evidence type="ECO:0000313" key="5">
    <source>
        <dbReference type="EMBL" id="KAF1808928.1"/>
    </source>
</evidence>
<name>A0A6G1FT86_9PEZI</name>
<dbReference type="SUPFAM" id="SSF54928">
    <property type="entry name" value="RNA-binding domain, RBD"/>
    <property type="match status" value="2"/>
</dbReference>
<protein>
    <submittedName>
        <fullName evidence="5 7">RNA-binding domain-containing protein</fullName>
    </submittedName>
</protein>
<evidence type="ECO:0000259" key="4">
    <source>
        <dbReference type="PROSITE" id="PS50102"/>
    </source>
</evidence>
<dbReference type="InterPro" id="IPR003954">
    <property type="entry name" value="RRM_euk-type"/>
</dbReference>
<dbReference type="PROSITE" id="PS50102">
    <property type="entry name" value="RRM"/>
    <property type="match status" value="2"/>
</dbReference>
<dbReference type="InterPro" id="IPR035979">
    <property type="entry name" value="RBD_domain_sf"/>
</dbReference>
<dbReference type="AlphaFoldDB" id="A0A6G1FT86"/>
<evidence type="ECO:0000313" key="6">
    <source>
        <dbReference type="Proteomes" id="UP000504638"/>
    </source>
</evidence>
<dbReference type="InterPro" id="IPR000504">
    <property type="entry name" value="RRM_dom"/>
</dbReference>
<evidence type="ECO:0000256" key="2">
    <source>
        <dbReference type="PROSITE-ProRule" id="PRU00176"/>
    </source>
</evidence>
<reference evidence="7" key="2">
    <citation type="submission" date="2020-04" db="EMBL/GenBank/DDBJ databases">
        <authorList>
            <consortium name="NCBI Genome Project"/>
        </authorList>
    </citation>
    <scope>NUCLEOTIDE SEQUENCE</scope>
    <source>
        <strain evidence="7">CBS 781.70</strain>
    </source>
</reference>
<reference evidence="5 7" key="1">
    <citation type="submission" date="2020-01" db="EMBL/GenBank/DDBJ databases">
        <authorList>
            <consortium name="DOE Joint Genome Institute"/>
            <person name="Haridas S."/>
            <person name="Albert R."/>
            <person name="Binder M."/>
            <person name="Bloem J."/>
            <person name="Labutti K."/>
            <person name="Salamov A."/>
            <person name="Andreopoulos B."/>
            <person name="Baker S.E."/>
            <person name="Barry K."/>
            <person name="Bills G."/>
            <person name="Bluhm B.H."/>
            <person name="Cannon C."/>
            <person name="Castanera R."/>
            <person name="Culley D.E."/>
            <person name="Daum C."/>
            <person name="Ezra D."/>
            <person name="Gonzalez J.B."/>
            <person name="Henrissat B."/>
            <person name="Kuo A."/>
            <person name="Liang C."/>
            <person name="Lipzen A."/>
            <person name="Lutzoni F."/>
            <person name="Magnuson J."/>
            <person name="Mondo S."/>
            <person name="Nolan M."/>
            <person name="Ohm R."/>
            <person name="Pangilinan J."/>
            <person name="Park H.-J."/>
            <person name="Ramirez L."/>
            <person name="Alfaro M."/>
            <person name="Sun H."/>
            <person name="Tritt A."/>
            <person name="Yoshinaga Y."/>
            <person name="Zwiers L.-H."/>
            <person name="Turgeon B.G."/>
            <person name="Goodwin S.B."/>
            <person name="Spatafora J.W."/>
            <person name="Crous P.W."/>
            <person name="Grigoriev I.V."/>
        </authorList>
    </citation>
    <scope>NUCLEOTIDE SEQUENCE</scope>
    <source>
        <strain evidence="5 7">CBS 781.70</strain>
    </source>
</reference>
<keyword evidence="6" id="KW-1185">Reference proteome</keyword>
<dbReference type="SMART" id="SM00360">
    <property type="entry name" value="RRM"/>
    <property type="match status" value="2"/>
</dbReference>
<dbReference type="EMBL" id="ML975177">
    <property type="protein sequence ID" value="KAF1808928.1"/>
    <property type="molecule type" value="Genomic_DNA"/>
</dbReference>
<dbReference type="Pfam" id="PF00076">
    <property type="entry name" value="RRM_1"/>
    <property type="match status" value="2"/>
</dbReference>